<protein>
    <recommendedName>
        <fullName evidence="3">CxC1-like cysteine cluster associated with KDZ transposases domain-containing protein</fullName>
    </recommendedName>
</protein>
<accession>A0A0C9Z6G9</accession>
<evidence type="ECO:0000313" key="1">
    <source>
        <dbReference type="EMBL" id="KIK21694.1"/>
    </source>
</evidence>
<sequence length="238" mass="28395">RDRRDCIELQINHWDAQMPRLVEAYLDFRSRSSDNGFSVEEHPEVFVMPENPWRKASLMARPHHTFPNENLIYHRYLGCSPIYPTIAISLRTLTIFRQACRACPHFSIHAQCKTLCHFHNMPYRPYLFQQLTQAFDVYLEIIHCVDQKIRVALNQSAREWRLRNECPACFYRVEDEPTLTFDWFVSIDGNNSLKRWDTRVYGTVPRADHCTARSTYWLSNEEVDNFKYEVKARQVFLI</sequence>
<evidence type="ECO:0008006" key="3">
    <source>
        <dbReference type="Google" id="ProtNLM"/>
    </source>
</evidence>
<reference evidence="1 2" key="1">
    <citation type="submission" date="2014-04" db="EMBL/GenBank/DDBJ databases">
        <authorList>
            <consortium name="DOE Joint Genome Institute"/>
            <person name="Kuo A."/>
            <person name="Kohler A."/>
            <person name="Costa M.D."/>
            <person name="Nagy L.G."/>
            <person name="Floudas D."/>
            <person name="Copeland A."/>
            <person name="Barry K.W."/>
            <person name="Cichocki N."/>
            <person name="Veneault-Fourrey C."/>
            <person name="LaButti K."/>
            <person name="Lindquist E.A."/>
            <person name="Lipzen A."/>
            <person name="Lundell T."/>
            <person name="Morin E."/>
            <person name="Murat C."/>
            <person name="Sun H."/>
            <person name="Tunlid A."/>
            <person name="Henrissat B."/>
            <person name="Grigoriev I.V."/>
            <person name="Hibbett D.S."/>
            <person name="Martin F."/>
            <person name="Nordberg H.P."/>
            <person name="Cantor M.N."/>
            <person name="Hua S.X."/>
        </authorList>
    </citation>
    <scope>NUCLEOTIDE SEQUENCE [LARGE SCALE GENOMIC DNA]</scope>
    <source>
        <strain evidence="1 2">441</strain>
    </source>
</reference>
<feature type="non-terminal residue" evidence="1">
    <location>
        <position position="238"/>
    </location>
</feature>
<evidence type="ECO:0000313" key="2">
    <source>
        <dbReference type="Proteomes" id="UP000054018"/>
    </source>
</evidence>
<proteinExistence type="predicted"/>
<organism evidence="1 2">
    <name type="scientific">Pisolithus microcarpus 441</name>
    <dbReference type="NCBI Taxonomy" id="765257"/>
    <lineage>
        <taxon>Eukaryota</taxon>
        <taxon>Fungi</taxon>
        <taxon>Dikarya</taxon>
        <taxon>Basidiomycota</taxon>
        <taxon>Agaricomycotina</taxon>
        <taxon>Agaricomycetes</taxon>
        <taxon>Agaricomycetidae</taxon>
        <taxon>Boletales</taxon>
        <taxon>Sclerodermatineae</taxon>
        <taxon>Pisolithaceae</taxon>
        <taxon>Pisolithus</taxon>
    </lineage>
</organism>
<dbReference type="EMBL" id="KN833748">
    <property type="protein sequence ID" value="KIK21694.1"/>
    <property type="molecule type" value="Genomic_DNA"/>
</dbReference>
<dbReference type="OrthoDB" id="2505969at2759"/>
<reference evidence="2" key="2">
    <citation type="submission" date="2015-01" db="EMBL/GenBank/DDBJ databases">
        <title>Evolutionary Origins and Diversification of the Mycorrhizal Mutualists.</title>
        <authorList>
            <consortium name="DOE Joint Genome Institute"/>
            <consortium name="Mycorrhizal Genomics Consortium"/>
            <person name="Kohler A."/>
            <person name="Kuo A."/>
            <person name="Nagy L.G."/>
            <person name="Floudas D."/>
            <person name="Copeland A."/>
            <person name="Barry K.W."/>
            <person name="Cichocki N."/>
            <person name="Veneault-Fourrey C."/>
            <person name="LaButti K."/>
            <person name="Lindquist E.A."/>
            <person name="Lipzen A."/>
            <person name="Lundell T."/>
            <person name="Morin E."/>
            <person name="Murat C."/>
            <person name="Riley R."/>
            <person name="Ohm R."/>
            <person name="Sun H."/>
            <person name="Tunlid A."/>
            <person name="Henrissat B."/>
            <person name="Grigoriev I.V."/>
            <person name="Hibbett D.S."/>
            <person name="Martin F."/>
        </authorList>
    </citation>
    <scope>NUCLEOTIDE SEQUENCE [LARGE SCALE GENOMIC DNA]</scope>
    <source>
        <strain evidence="2">441</strain>
    </source>
</reference>
<dbReference type="HOGENOM" id="CLU_013084_3_2_1"/>
<keyword evidence="2" id="KW-1185">Reference proteome</keyword>
<dbReference type="AlphaFoldDB" id="A0A0C9Z6G9"/>
<dbReference type="Proteomes" id="UP000054018">
    <property type="component" value="Unassembled WGS sequence"/>
</dbReference>
<name>A0A0C9Z6G9_9AGAM</name>
<gene>
    <name evidence="1" type="ORF">PISMIDRAFT_103545</name>
</gene>
<dbReference type="STRING" id="765257.A0A0C9Z6G9"/>